<protein>
    <submittedName>
        <fullName evidence="2">Uncharacterized protein</fullName>
    </submittedName>
</protein>
<feature type="transmembrane region" description="Helical" evidence="1">
    <location>
        <begin position="7"/>
        <end position="24"/>
    </location>
</feature>
<evidence type="ECO:0000256" key="1">
    <source>
        <dbReference type="SAM" id="Phobius"/>
    </source>
</evidence>
<sequence length="55" mass="6360">MITYSGFIILLTPIFWIMLLGRSFTFFGFHILDAFMISIFCVILIAIGEKQKEVL</sequence>
<evidence type="ECO:0000313" key="2">
    <source>
        <dbReference type="EMBL" id="QJA78208.1"/>
    </source>
</evidence>
<keyword evidence="1" id="KW-0472">Membrane</keyword>
<gene>
    <name evidence="2" type="ORF">MM415A01113_0008</name>
</gene>
<name>A0A6M3K8Y5_9ZZZZ</name>
<reference evidence="2" key="1">
    <citation type="submission" date="2020-03" db="EMBL/GenBank/DDBJ databases">
        <title>The deep terrestrial virosphere.</title>
        <authorList>
            <person name="Holmfeldt K."/>
            <person name="Nilsson E."/>
            <person name="Simone D."/>
            <person name="Lopez-Fernandez M."/>
            <person name="Wu X."/>
            <person name="de Brujin I."/>
            <person name="Lundin D."/>
            <person name="Andersson A."/>
            <person name="Bertilsson S."/>
            <person name="Dopson M."/>
        </authorList>
    </citation>
    <scope>NUCLEOTIDE SEQUENCE</scope>
    <source>
        <strain evidence="2">MM415A01113</strain>
    </source>
</reference>
<accession>A0A6M3K8Y5</accession>
<feature type="transmembrane region" description="Helical" evidence="1">
    <location>
        <begin position="30"/>
        <end position="48"/>
    </location>
</feature>
<keyword evidence="1" id="KW-1133">Transmembrane helix</keyword>
<proteinExistence type="predicted"/>
<dbReference type="AlphaFoldDB" id="A0A6M3K8Y5"/>
<keyword evidence="1" id="KW-0812">Transmembrane</keyword>
<dbReference type="EMBL" id="MT142325">
    <property type="protein sequence ID" value="QJA78208.1"/>
    <property type="molecule type" value="Genomic_DNA"/>
</dbReference>
<organism evidence="2">
    <name type="scientific">viral metagenome</name>
    <dbReference type="NCBI Taxonomy" id="1070528"/>
    <lineage>
        <taxon>unclassified sequences</taxon>
        <taxon>metagenomes</taxon>
        <taxon>organismal metagenomes</taxon>
    </lineage>
</organism>